<keyword evidence="1" id="KW-1133">Transmembrane helix</keyword>
<comment type="caution">
    <text evidence="3">The sequence shown here is derived from an EMBL/GenBank/DDBJ whole genome shotgun (WGS) entry which is preliminary data.</text>
</comment>
<gene>
    <name evidence="3" type="ORF">DRH29_04215</name>
</gene>
<dbReference type="InterPro" id="IPR013099">
    <property type="entry name" value="K_chnl_dom"/>
</dbReference>
<feature type="domain" description="Potassium channel" evidence="2">
    <location>
        <begin position="74"/>
        <end position="151"/>
    </location>
</feature>
<evidence type="ECO:0000313" key="4">
    <source>
        <dbReference type="Proteomes" id="UP000281261"/>
    </source>
</evidence>
<feature type="transmembrane region" description="Helical" evidence="1">
    <location>
        <begin position="12"/>
        <end position="30"/>
    </location>
</feature>
<sequence>MRVALMCIMEVVSWLLYFVLAIFVFLSSYFLVCAYLFPFLLFSQYALLIWMIPLNLNWSRGLYSRLFWKSVFLFCVTILSFSLVYRFYGIIDTASGEITKRYLTSLYFSITTWSTLGYGDFRPVAEVRLLTSFEAILGVLSIPLIFTMIWKYCDFRILETSEENKHKERRKLKVVLDDHGYWKQIDNNGQILDIKQKYYLNPCCKCGNSELRVERYFDLIGVVSPRMQFMVHCTCGHCVSGKYLAMTAARDWNKKNKIKNG</sequence>
<keyword evidence="1" id="KW-0472">Membrane</keyword>
<evidence type="ECO:0000313" key="3">
    <source>
        <dbReference type="EMBL" id="RLC36619.1"/>
    </source>
</evidence>
<accession>A0A420ZBY4</accession>
<feature type="transmembrane region" description="Helical" evidence="1">
    <location>
        <begin position="36"/>
        <end position="54"/>
    </location>
</feature>
<feature type="transmembrane region" description="Helical" evidence="1">
    <location>
        <begin position="66"/>
        <end position="88"/>
    </location>
</feature>
<dbReference type="Pfam" id="PF07885">
    <property type="entry name" value="Ion_trans_2"/>
    <property type="match status" value="1"/>
</dbReference>
<keyword evidence="1" id="KW-0812">Transmembrane</keyword>
<dbReference type="AlphaFoldDB" id="A0A420ZBY4"/>
<proteinExistence type="predicted"/>
<dbReference type="Proteomes" id="UP000281261">
    <property type="component" value="Unassembled WGS sequence"/>
</dbReference>
<dbReference type="SUPFAM" id="SSF81324">
    <property type="entry name" value="Voltage-gated potassium channels"/>
    <property type="match status" value="1"/>
</dbReference>
<name>A0A420ZBY4_UNCK3</name>
<evidence type="ECO:0000256" key="1">
    <source>
        <dbReference type="SAM" id="Phobius"/>
    </source>
</evidence>
<protein>
    <recommendedName>
        <fullName evidence="2">Potassium channel domain-containing protein</fullName>
    </recommendedName>
</protein>
<dbReference type="Gene3D" id="1.10.287.70">
    <property type="match status" value="1"/>
</dbReference>
<reference evidence="3 4" key="1">
    <citation type="submission" date="2018-06" db="EMBL/GenBank/DDBJ databases">
        <title>Extensive metabolic versatility and redundancy in microbially diverse, dynamic hydrothermal sediments.</title>
        <authorList>
            <person name="Dombrowski N."/>
            <person name="Teske A."/>
            <person name="Baker B.J."/>
        </authorList>
    </citation>
    <scope>NUCLEOTIDE SEQUENCE [LARGE SCALE GENOMIC DNA]</scope>
    <source>
        <strain evidence="3">B79_G16</strain>
    </source>
</reference>
<feature type="transmembrane region" description="Helical" evidence="1">
    <location>
        <begin position="129"/>
        <end position="150"/>
    </location>
</feature>
<evidence type="ECO:0000259" key="2">
    <source>
        <dbReference type="Pfam" id="PF07885"/>
    </source>
</evidence>
<dbReference type="EMBL" id="QMNG01000041">
    <property type="protein sequence ID" value="RLC36619.1"/>
    <property type="molecule type" value="Genomic_DNA"/>
</dbReference>
<organism evidence="3 4">
    <name type="scientific">candidate division Kazan bacterium</name>
    <dbReference type="NCBI Taxonomy" id="2202143"/>
    <lineage>
        <taxon>Bacteria</taxon>
        <taxon>Bacteria division Kazan-3B-28</taxon>
    </lineage>
</organism>